<dbReference type="Proteomes" id="UP000314294">
    <property type="component" value="Unassembled WGS sequence"/>
</dbReference>
<reference evidence="2 3" key="1">
    <citation type="submission" date="2019-03" db="EMBL/GenBank/DDBJ databases">
        <title>First draft genome of Liparis tanakae, snailfish: a comprehensive survey of snailfish specific genes.</title>
        <authorList>
            <person name="Kim W."/>
            <person name="Song I."/>
            <person name="Jeong J.-H."/>
            <person name="Kim D."/>
            <person name="Kim S."/>
            <person name="Ryu S."/>
            <person name="Song J.Y."/>
            <person name="Lee S.K."/>
        </authorList>
    </citation>
    <scope>NUCLEOTIDE SEQUENCE [LARGE SCALE GENOMIC DNA]</scope>
    <source>
        <tissue evidence="2">Muscle</tissue>
    </source>
</reference>
<evidence type="ECO:0000313" key="2">
    <source>
        <dbReference type="EMBL" id="TNN41276.1"/>
    </source>
</evidence>
<sequence length="113" mass="12168">MEFSGAGDESLRGTTRHFVERALLAAALSLRGYYTTALLPEPASNGGGEARVAGWQNPVEGFRDRNAVSSSPSSPSDLNLSAVPLALEVTDRWDQPEHHSPQPFTSRHPGKNI</sequence>
<dbReference type="AlphaFoldDB" id="A0A4Z2FJ97"/>
<gene>
    <name evidence="2" type="ORF">EYF80_048555</name>
</gene>
<evidence type="ECO:0000313" key="3">
    <source>
        <dbReference type="Proteomes" id="UP000314294"/>
    </source>
</evidence>
<name>A0A4Z2FJ97_9TELE</name>
<feature type="region of interest" description="Disordered" evidence="1">
    <location>
        <begin position="62"/>
        <end position="81"/>
    </location>
</feature>
<accession>A0A4Z2FJ97</accession>
<organism evidence="2 3">
    <name type="scientific">Liparis tanakae</name>
    <name type="common">Tanaka's snailfish</name>
    <dbReference type="NCBI Taxonomy" id="230148"/>
    <lineage>
        <taxon>Eukaryota</taxon>
        <taxon>Metazoa</taxon>
        <taxon>Chordata</taxon>
        <taxon>Craniata</taxon>
        <taxon>Vertebrata</taxon>
        <taxon>Euteleostomi</taxon>
        <taxon>Actinopterygii</taxon>
        <taxon>Neopterygii</taxon>
        <taxon>Teleostei</taxon>
        <taxon>Neoteleostei</taxon>
        <taxon>Acanthomorphata</taxon>
        <taxon>Eupercaria</taxon>
        <taxon>Perciformes</taxon>
        <taxon>Cottioidei</taxon>
        <taxon>Cottales</taxon>
        <taxon>Liparidae</taxon>
        <taxon>Liparis</taxon>
    </lineage>
</organism>
<dbReference type="EMBL" id="SRLO01001121">
    <property type="protein sequence ID" value="TNN41276.1"/>
    <property type="molecule type" value="Genomic_DNA"/>
</dbReference>
<protein>
    <submittedName>
        <fullName evidence="2">Uncharacterized protein</fullName>
    </submittedName>
</protein>
<feature type="compositionally biased region" description="Basic and acidic residues" evidence="1">
    <location>
        <begin position="89"/>
        <end position="100"/>
    </location>
</feature>
<feature type="region of interest" description="Disordered" evidence="1">
    <location>
        <begin position="89"/>
        <end position="113"/>
    </location>
</feature>
<evidence type="ECO:0000256" key="1">
    <source>
        <dbReference type="SAM" id="MobiDB-lite"/>
    </source>
</evidence>
<comment type="caution">
    <text evidence="2">The sequence shown here is derived from an EMBL/GenBank/DDBJ whole genome shotgun (WGS) entry which is preliminary data.</text>
</comment>
<proteinExistence type="predicted"/>
<keyword evidence="3" id="KW-1185">Reference proteome</keyword>